<evidence type="ECO:0000313" key="18">
    <source>
        <dbReference type="Proteomes" id="UP000712673"/>
    </source>
</evidence>
<evidence type="ECO:0000256" key="2">
    <source>
        <dbReference type="ARBA" id="ARBA00022676"/>
    </source>
</evidence>
<sequence length="108" mass="11470">EAHTDFIFAVIGEELGLLGALVLISLFLLLLWRVLRIAVSCNDPFGTYLGLGIFILLSLQIVMNLCVVIGLMPTKGLPLPFISLGGSNLLISLMAIGTMLNIAEGGKS</sequence>
<dbReference type="PANTHER" id="PTHR30474">
    <property type="entry name" value="CELL CYCLE PROTEIN"/>
    <property type="match status" value="1"/>
</dbReference>
<feature type="non-terminal residue" evidence="17">
    <location>
        <position position="1"/>
    </location>
</feature>
<comment type="caution">
    <text evidence="17">The sequence shown here is derived from an EMBL/GenBank/DDBJ whole genome shotgun (WGS) entry which is preliminary data.</text>
</comment>
<evidence type="ECO:0000256" key="16">
    <source>
        <dbReference type="SAM" id="Phobius"/>
    </source>
</evidence>
<gene>
    <name evidence="17" type="ORF">FJZ47_06525</name>
</gene>
<dbReference type="PANTHER" id="PTHR30474:SF2">
    <property type="entry name" value="PEPTIDOGLYCAN GLYCOSYLTRANSFERASE FTSW-RELATED"/>
    <property type="match status" value="1"/>
</dbReference>
<evidence type="ECO:0000256" key="4">
    <source>
        <dbReference type="ARBA" id="ARBA00022692"/>
    </source>
</evidence>
<accession>A0A938B344</accession>
<evidence type="ECO:0000256" key="13">
    <source>
        <dbReference type="ARBA" id="ARBA00041418"/>
    </source>
</evidence>
<evidence type="ECO:0000256" key="5">
    <source>
        <dbReference type="ARBA" id="ARBA00022960"/>
    </source>
</evidence>
<keyword evidence="3" id="KW-0808">Transferase</keyword>
<protein>
    <recommendedName>
        <fullName evidence="12">Probable peptidoglycan glycosyltransferase FtsW</fullName>
        <ecNumber evidence="14">2.4.99.28</ecNumber>
    </recommendedName>
    <alternativeName>
        <fullName evidence="13">Cell division protein FtsW</fullName>
    </alternativeName>
    <alternativeName>
        <fullName evidence="10">Cell wall polymerase</fullName>
    </alternativeName>
    <alternativeName>
        <fullName evidence="9">Peptidoglycan polymerase</fullName>
    </alternativeName>
</protein>
<keyword evidence="8 16" id="KW-0472">Membrane</keyword>
<reference evidence="17" key="1">
    <citation type="submission" date="2019-03" db="EMBL/GenBank/DDBJ databases">
        <title>Lake Tanganyika Metagenome-Assembled Genomes (MAGs).</title>
        <authorList>
            <person name="Tran P."/>
        </authorList>
    </citation>
    <scope>NUCLEOTIDE SEQUENCE</scope>
    <source>
        <strain evidence="17">K_DeepCast_65m_m2_066</strain>
    </source>
</reference>
<dbReference type="GO" id="GO:0009252">
    <property type="term" value="P:peptidoglycan biosynthetic process"/>
    <property type="evidence" value="ECO:0007669"/>
    <property type="project" value="UniProtKB-KW"/>
</dbReference>
<dbReference type="GO" id="GO:0051301">
    <property type="term" value="P:cell division"/>
    <property type="evidence" value="ECO:0007669"/>
    <property type="project" value="InterPro"/>
</dbReference>
<keyword evidence="2" id="KW-0328">Glycosyltransferase</keyword>
<keyword evidence="4 16" id="KW-0812">Transmembrane</keyword>
<dbReference type="EMBL" id="VGLS01000143">
    <property type="protein sequence ID" value="MBM3223438.1"/>
    <property type="molecule type" value="Genomic_DNA"/>
</dbReference>
<comment type="catalytic activity">
    <reaction evidence="15">
        <text>[GlcNAc-(1-&gt;4)-Mur2Ac(oyl-L-Ala-gamma-D-Glu-L-Lys-D-Ala-D-Ala)](n)-di-trans,octa-cis-undecaprenyl diphosphate + beta-D-GlcNAc-(1-&gt;4)-Mur2Ac(oyl-L-Ala-gamma-D-Glu-L-Lys-D-Ala-D-Ala)-di-trans,octa-cis-undecaprenyl diphosphate = [GlcNAc-(1-&gt;4)-Mur2Ac(oyl-L-Ala-gamma-D-Glu-L-Lys-D-Ala-D-Ala)](n+1)-di-trans,octa-cis-undecaprenyl diphosphate + di-trans,octa-cis-undecaprenyl diphosphate + H(+)</text>
        <dbReference type="Rhea" id="RHEA:23708"/>
        <dbReference type="Rhea" id="RHEA-COMP:9602"/>
        <dbReference type="Rhea" id="RHEA-COMP:9603"/>
        <dbReference type="ChEBI" id="CHEBI:15378"/>
        <dbReference type="ChEBI" id="CHEBI:58405"/>
        <dbReference type="ChEBI" id="CHEBI:60033"/>
        <dbReference type="ChEBI" id="CHEBI:78435"/>
        <dbReference type="EC" id="2.4.99.28"/>
    </reaction>
</comment>
<evidence type="ECO:0000256" key="8">
    <source>
        <dbReference type="ARBA" id="ARBA00023136"/>
    </source>
</evidence>
<proteinExistence type="inferred from homology"/>
<evidence type="ECO:0000256" key="3">
    <source>
        <dbReference type="ARBA" id="ARBA00022679"/>
    </source>
</evidence>
<comment type="similarity">
    <text evidence="11">Belongs to the SEDS family. FtsW subfamily.</text>
</comment>
<evidence type="ECO:0000256" key="6">
    <source>
        <dbReference type="ARBA" id="ARBA00022984"/>
    </source>
</evidence>
<evidence type="ECO:0000256" key="1">
    <source>
        <dbReference type="ARBA" id="ARBA00004141"/>
    </source>
</evidence>
<name>A0A938B344_UNCTE</name>
<dbReference type="GO" id="GO:0008360">
    <property type="term" value="P:regulation of cell shape"/>
    <property type="evidence" value="ECO:0007669"/>
    <property type="project" value="UniProtKB-KW"/>
</dbReference>
<feature type="transmembrane region" description="Helical" evidence="16">
    <location>
        <begin position="15"/>
        <end position="35"/>
    </location>
</feature>
<feature type="transmembrane region" description="Helical" evidence="16">
    <location>
        <begin position="47"/>
        <end position="72"/>
    </location>
</feature>
<evidence type="ECO:0000256" key="15">
    <source>
        <dbReference type="ARBA" id="ARBA00049902"/>
    </source>
</evidence>
<keyword evidence="6" id="KW-0573">Peptidoglycan synthesis</keyword>
<dbReference type="InterPro" id="IPR001182">
    <property type="entry name" value="FtsW/RodA"/>
</dbReference>
<keyword evidence="7 16" id="KW-1133">Transmembrane helix</keyword>
<evidence type="ECO:0000256" key="12">
    <source>
        <dbReference type="ARBA" id="ARBA00041185"/>
    </source>
</evidence>
<evidence type="ECO:0000256" key="11">
    <source>
        <dbReference type="ARBA" id="ARBA00038053"/>
    </source>
</evidence>
<dbReference type="GO" id="GO:0015648">
    <property type="term" value="F:lipid-linked peptidoglycan transporter activity"/>
    <property type="evidence" value="ECO:0007669"/>
    <property type="project" value="TreeGrafter"/>
</dbReference>
<dbReference type="Proteomes" id="UP000712673">
    <property type="component" value="Unassembled WGS sequence"/>
</dbReference>
<evidence type="ECO:0000256" key="7">
    <source>
        <dbReference type="ARBA" id="ARBA00022989"/>
    </source>
</evidence>
<dbReference type="GO" id="GO:0032153">
    <property type="term" value="C:cell division site"/>
    <property type="evidence" value="ECO:0007669"/>
    <property type="project" value="TreeGrafter"/>
</dbReference>
<keyword evidence="5" id="KW-0133">Cell shape</keyword>
<feature type="transmembrane region" description="Helical" evidence="16">
    <location>
        <begin position="78"/>
        <end position="103"/>
    </location>
</feature>
<comment type="subcellular location">
    <subcellularLocation>
        <location evidence="1">Membrane</location>
        <topology evidence="1">Multi-pass membrane protein</topology>
    </subcellularLocation>
</comment>
<evidence type="ECO:0000256" key="14">
    <source>
        <dbReference type="ARBA" id="ARBA00044770"/>
    </source>
</evidence>
<evidence type="ECO:0000256" key="10">
    <source>
        <dbReference type="ARBA" id="ARBA00033270"/>
    </source>
</evidence>
<evidence type="ECO:0000256" key="9">
    <source>
        <dbReference type="ARBA" id="ARBA00032370"/>
    </source>
</evidence>
<dbReference type="GO" id="GO:0005886">
    <property type="term" value="C:plasma membrane"/>
    <property type="evidence" value="ECO:0007669"/>
    <property type="project" value="TreeGrafter"/>
</dbReference>
<dbReference type="EC" id="2.4.99.28" evidence="14"/>
<dbReference type="AlphaFoldDB" id="A0A938B344"/>
<dbReference type="Pfam" id="PF01098">
    <property type="entry name" value="FTSW_RODA_SPOVE"/>
    <property type="match status" value="1"/>
</dbReference>
<evidence type="ECO:0000313" key="17">
    <source>
        <dbReference type="EMBL" id="MBM3223438.1"/>
    </source>
</evidence>
<organism evidence="17 18">
    <name type="scientific">Tectimicrobiota bacterium</name>
    <dbReference type="NCBI Taxonomy" id="2528274"/>
    <lineage>
        <taxon>Bacteria</taxon>
        <taxon>Pseudomonadati</taxon>
        <taxon>Nitrospinota/Tectimicrobiota group</taxon>
        <taxon>Candidatus Tectimicrobiota</taxon>
    </lineage>
</organism>
<dbReference type="GO" id="GO:0008955">
    <property type="term" value="F:peptidoglycan glycosyltransferase activity"/>
    <property type="evidence" value="ECO:0007669"/>
    <property type="project" value="UniProtKB-EC"/>
</dbReference>